<dbReference type="Pfam" id="PF03963">
    <property type="entry name" value="FlgD"/>
    <property type="match status" value="1"/>
</dbReference>
<dbReference type="Pfam" id="PF13860">
    <property type="entry name" value="FlgD_ig"/>
    <property type="match status" value="1"/>
</dbReference>
<accession>A0ABX8V1C6</accession>
<feature type="domain" description="FlgD Tudor-like" evidence="8">
    <location>
        <begin position="90"/>
        <end position="237"/>
    </location>
</feature>
<keyword evidence="3 5" id="KW-1005">Bacterial flagellum biogenesis</keyword>
<protein>
    <recommendedName>
        <fullName evidence="2 5">Basal-body rod modification protein FlgD</fullName>
    </recommendedName>
</protein>
<keyword evidence="9" id="KW-0966">Cell projection</keyword>
<dbReference type="EMBL" id="CP080096">
    <property type="protein sequence ID" value="QYD73265.1"/>
    <property type="molecule type" value="Genomic_DNA"/>
</dbReference>
<dbReference type="Gene3D" id="2.60.40.4070">
    <property type="match status" value="1"/>
</dbReference>
<organism evidence="9 10">
    <name type="scientific">Paraburkholderia edwinii</name>
    <dbReference type="NCBI Taxonomy" id="2861782"/>
    <lineage>
        <taxon>Bacteria</taxon>
        <taxon>Pseudomonadati</taxon>
        <taxon>Pseudomonadota</taxon>
        <taxon>Betaproteobacteria</taxon>
        <taxon>Burkholderiales</taxon>
        <taxon>Burkholderiaceae</taxon>
        <taxon>Paraburkholderia</taxon>
    </lineage>
</organism>
<feature type="region of interest" description="Disordered" evidence="6">
    <location>
        <begin position="1"/>
        <end position="30"/>
    </location>
</feature>
<keyword evidence="10" id="KW-1185">Reference proteome</keyword>
<dbReference type="Proteomes" id="UP000826462">
    <property type="component" value="Chromosome 2"/>
</dbReference>
<evidence type="ECO:0000313" key="9">
    <source>
        <dbReference type="EMBL" id="QYD73265.1"/>
    </source>
</evidence>
<evidence type="ECO:0000256" key="2">
    <source>
        <dbReference type="ARBA" id="ARBA00016013"/>
    </source>
</evidence>
<dbReference type="InterPro" id="IPR025963">
    <property type="entry name" value="FLgD_Tudor"/>
</dbReference>
<keyword evidence="9" id="KW-0969">Cilium</keyword>
<keyword evidence="9" id="KW-0282">Flagellum</keyword>
<evidence type="ECO:0000256" key="1">
    <source>
        <dbReference type="ARBA" id="ARBA00010577"/>
    </source>
</evidence>
<evidence type="ECO:0000256" key="5">
    <source>
        <dbReference type="RuleBase" id="RU362076"/>
    </source>
</evidence>
<evidence type="ECO:0000256" key="4">
    <source>
        <dbReference type="ARBA" id="ARBA00024746"/>
    </source>
</evidence>
<evidence type="ECO:0000259" key="7">
    <source>
        <dbReference type="Pfam" id="PF13860"/>
    </source>
</evidence>
<proteinExistence type="inferred from homology"/>
<sequence length="244" mass="24634">MSGTTPIGSNGTNSTQSPPDTMGPNGSTSASDLQQTFLKLLITQLQNQDPTSPMDSSQMTSQLAQIDTVSGIAQLNQSLGSLSTQLSASEAGQAASLIGRDVLVPGDGTFRIDNPLKSDGTKDETTVAASAFGIKLPAAAKDLQIQIKNSDGTVVNTLDLGPEPAGVVPVPSLNPVDQNKKSLPIGTYSFVAQDVGGAAVGSNAPTPLTGKLVIGVVTQADGTPGLTLEDDSTVSLNGGVSGFL</sequence>
<evidence type="ECO:0000256" key="6">
    <source>
        <dbReference type="SAM" id="MobiDB-lite"/>
    </source>
</evidence>
<name>A0ABX8V1C6_9BURK</name>
<evidence type="ECO:0000259" key="8">
    <source>
        <dbReference type="Pfam" id="PF13861"/>
    </source>
</evidence>
<evidence type="ECO:0000256" key="3">
    <source>
        <dbReference type="ARBA" id="ARBA00022795"/>
    </source>
</evidence>
<dbReference type="Pfam" id="PF13861">
    <property type="entry name" value="FLgD_tudor"/>
    <property type="match status" value="1"/>
</dbReference>
<comment type="function">
    <text evidence="4 5">Required for flagellar hook formation. May act as a scaffolding protein.</text>
</comment>
<dbReference type="InterPro" id="IPR025965">
    <property type="entry name" value="FlgD/Vpr_Ig-like"/>
</dbReference>
<evidence type="ECO:0000313" key="10">
    <source>
        <dbReference type="Proteomes" id="UP000826462"/>
    </source>
</evidence>
<gene>
    <name evidence="9" type="ORF">KZJ38_26860</name>
</gene>
<dbReference type="InterPro" id="IPR005648">
    <property type="entry name" value="FlgD"/>
</dbReference>
<comment type="similarity">
    <text evidence="1 5">Belongs to the FlgD family.</text>
</comment>
<dbReference type="Gene3D" id="2.30.30.910">
    <property type="match status" value="1"/>
</dbReference>
<feature type="domain" description="FlgD/Vpr Ig-like" evidence="7">
    <location>
        <begin position="128"/>
        <end position="193"/>
    </location>
</feature>
<reference evidence="9 10" key="1">
    <citation type="submission" date="2021-07" db="EMBL/GenBank/DDBJ databases">
        <title>Paraburkholderia edwinii protects Aspergillus sp. from phenazines by acting as a toxin sponge.</title>
        <authorList>
            <person name="Dahlstrom K.M."/>
            <person name="Newman D.K."/>
        </authorList>
    </citation>
    <scope>NUCLEOTIDE SEQUENCE [LARGE SCALE GENOMIC DNA]</scope>
    <source>
        <strain evidence="9 10">Pe01</strain>
    </source>
</reference>